<evidence type="ECO:0000259" key="8">
    <source>
        <dbReference type="PROSITE" id="PS51918"/>
    </source>
</evidence>
<dbReference type="InterPro" id="IPR034466">
    <property type="entry name" value="Methyltransferase_Class_B"/>
</dbReference>
<dbReference type="CDD" id="cd01335">
    <property type="entry name" value="Radical_SAM"/>
    <property type="match status" value="1"/>
</dbReference>
<dbReference type="InterPro" id="IPR006158">
    <property type="entry name" value="Cobalamin-bd"/>
</dbReference>
<accession>A0ABS4G159</accession>
<feature type="domain" description="Radical SAM core" evidence="8">
    <location>
        <begin position="178"/>
        <end position="395"/>
    </location>
</feature>
<dbReference type="SFLD" id="SFLDG01082">
    <property type="entry name" value="B12-binding_domain_containing"/>
    <property type="match status" value="1"/>
</dbReference>
<keyword evidence="7" id="KW-0411">Iron-sulfur</keyword>
<dbReference type="InterPro" id="IPR007197">
    <property type="entry name" value="rSAM"/>
</dbReference>
<dbReference type="Pfam" id="PF04055">
    <property type="entry name" value="Radical_SAM"/>
    <property type="match status" value="1"/>
</dbReference>
<dbReference type="SFLD" id="SFLDS00029">
    <property type="entry name" value="Radical_SAM"/>
    <property type="match status" value="1"/>
</dbReference>
<gene>
    <name evidence="9" type="ORF">J2Z34_000756</name>
</gene>
<dbReference type="InterPro" id="IPR013785">
    <property type="entry name" value="Aldolase_TIM"/>
</dbReference>
<dbReference type="InterPro" id="IPR058240">
    <property type="entry name" value="rSAM_sf"/>
</dbReference>
<evidence type="ECO:0000313" key="10">
    <source>
        <dbReference type="Proteomes" id="UP001519271"/>
    </source>
</evidence>
<comment type="cofactor">
    <cofactor evidence="1">
        <name>[4Fe-4S] cluster</name>
        <dbReference type="ChEBI" id="CHEBI:49883"/>
    </cofactor>
</comment>
<keyword evidence="10" id="KW-1185">Reference proteome</keyword>
<evidence type="ECO:0000256" key="3">
    <source>
        <dbReference type="ARBA" id="ARBA00022679"/>
    </source>
</evidence>
<dbReference type="SFLD" id="SFLDG01123">
    <property type="entry name" value="methyltransferase_(Class_B)"/>
    <property type="match status" value="1"/>
</dbReference>
<evidence type="ECO:0000256" key="5">
    <source>
        <dbReference type="ARBA" id="ARBA00022723"/>
    </source>
</evidence>
<dbReference type="SUPFAM" id="SSF102114">
    <property type="entry name" value="Radical SAM enzymes"/>
    <property type="match status" value="1"/>
</dbReference>
<keyword evidence="4" id="KW-0949">S-adenosyl-L-methionine</keyword>
<dbReference type="InterPro" id="IPR051198">
    <property type="entry name" value="BchE-like"/>
</dbReference>
<keyword evidence="5" id="KW-0479">Metal-binding</keyword>
<evidence type="ECO:0000256" key="6">
    <source>
        <dbReference type="ARBA" id="ARBA00023004"/>
    </source>
</evidence>
<evidence type="ECO:0000313" key="9">
    <source>
        <dbReference type="EMBL" id="MBP1918284.1"/>
    </source>
</evidence>
<evidence type="ECO:0000256" key="1">
    <source>
        <dbReference type="ARBA" id="ARBA00001966"/>
    </source>
</evidence>
<name>A0ABS4G159_9CLOT</name>
<dbReference type="SMART" id="SM00729">
    <property type="entry name" value="Elp3"/>
    <property type="match status" value="1"/>
</dbReference>
<keyword evidence="3" id="KW-0808">Transferase</keyword>
<dbReference type="Proteomes" id="UP001519271">
    <property type="component" value="Unassembled WGS sequence"/>
</dbReference>
<reference evidence="9 10" key="1">
    <citation type="submission" date="2021-03" db="EMBL/GenBank/DDBJ databases">
        <title>Genomic Encyclopedia of Type Strains, Phase IV (KMG-IV): sequencing the most valuable type-strain genomes for metagenomic binning, comparative biology and taxonomic classification.</title>
        <authorList>
            <person name="Goeker M."/>
        </authorList>
    </citation>
    <scope>NUCLEOTIDE SEQUENCE [LARGE SCALE GENOMIC DNA]</scope>
    <source>
        <strain evidence="9 10">DSM 6139</strain>
    </source>
</reference>
<dbReference type="Pfam" id="PF02310">
    <property type="entry name" value="B12-binding"/>
    <property type="match status" value="1"/>
</dbReference>
<keyword evidence="2" id="KW-0489">Methyltransferase</keyword>
<evidence type="ECO:0000256" key="4">
    <source>
        <dbReference type="ARBA" id="ARBA00022691"/>
    </source>
</evidence>
<keyword evidence="6" id="KW-0408">Iron</keyword>
<protein>
    <submittedName>
        <fullName evidence="9">Radical SAM superfamily enzyme YgiQ (UPF0313 family)</fullName>
    </submittedName>
</protein>
<sequence length="454" mass="52409">MDVLLVRPRPDRETIGLQHVMVCEPLELEYLVSNVPDGIRNRVNLEICDMILEKEPFISIVMRKKPDLIVFTGYITHVGTIKDMCAEVKRLFPNSLTGVGGVHAEVVPEDFIDPSLDFVYSRNGIDGFNITLEGMLKGMSPAEIRNNIESSGEMKLSFVYRHPDRESVRKYRSEYYYMFHRPCALIKTSYGCPYNCSFCFCKEITGGKYFTRDLKDVMDELEGIGEKEIYIVDDDFLFSKGRIREFLRLLKERGIEKKFLVYGRADFVAENKDILREFRDQGLQAVIVGLESIRGQDLDSYKKGTDIDVNERAAKVLLELGIELYATLIIPLDFSRKDFSDLTSWVRGLGIRFVNLQPLTPLPGTSIFCEYEDKLLYPRERYEMWDMAHVVLKPEHMGTRAFYLEIVKAYYRIVMRPKNVLALIRRYGLGMNLKMLSGSSRVTMQYLGKVVRGI</sequence>
<organism evidence="9 10">
    <name type="scientific">Youngiibacter multivorans</name>
    <dbReference type="NCBI Taxonomy" id="937251"/>
    <lineage>
        <taxon>Bacteria</taxon>
        <taxon>Bacillati</taxon>
        <taxon>Bacillota</taxon>
        <taxon>Clostridia</taxon>
        <taxon>Eubacteriales</taxon>
        <taxon>Clostridiaceae</taxon>
        <taxon>Youngiibacter</taxon>
    </lineage>
</organism>
<dbReference type="Gene3D" id="3.20.20.70">
    <property type="entry name" value="Aldolase class I"/>
    <property type="match status" value="1"/>
</dbReference>
<dbReference type="Gene3D" id="3.40.50.280">
    <property type="entry name" value="Cobalamin-binding domain"/>
    <property type="match status" value="1"/>
</dbReference>
<dbReference type="InterPro" id="IPR006638">
    <property type="entry name" value="Elp3/MiaA/NifB-like_rSAM"/>
</dbReference>
<proteinExistence type="predicted"/>
<dbReference type="PANTHER" id="PTHR43409:SF7">
    <property type="entry name" value="BLL1977 PROTEIN"/>
    <property type="match status" value="1"/>
</dbReference>
<evidence type="ECO:0000256" key="7">
    <source>
        <dbReference type="ARBA" id="ARBA00023014"/>
    </source>
</evidence>
<dbReference type="PANTHER" id="PTHR43409">
    <property type="entry name" value="ANAEROBIC MAGNESIUM-PROTOPORPHYRIN IX MONOMETHYL ESTER CYCLASE-RELATED"/>
    <property type="match status" value="1"/>
</dbReference>
<comment type="caution">
    <text evidence="9">The sequence shown here is derived from an EMBL/GenBank/DDBJ whole genome shotgun (WGS) entry which is preliminary data.</text>
</comment>
<dbReference type="EMBL" id="JAGGKC010000004">
    <property type="protein sequence ID" value="MBP1918284.1"/>
    <property type="molecule type" value="Genomic_DNA"/>
</dbReference>
<dbReference type="PROSITE" id="PS51918">
    <property type="entry name" value="RADICAL_SAM"/>
    <property type="match status" value="1"/>
</dbReference>
<dbReference type="RefSeq" id="WP_209458523.1">
    <property type="nucleotide sequence ID" value="NZ_JAGGKC010000004.1"/>
</dbReference>
<evidence type="ECO:0000256" key="2">
    <source>
        <dbReference type="ARBA" id="ARBA00022603"/>
    </source>
</evidence>